<dbReference type="OrthoDB" id="9794094at2"/>
<protein>
    <submittedName>
        <fullName evidence="4">CBS domain protein</fullName>
    </submittedName>
</protein>
<feature type="domain" description="CBS" evidence="3">
    <location>
        <begin position="73"/>
        <end position="132"/>
    </location>
</feature>
<evidence type="ECO:0000313" key="5">
    <source>
        <dbReference type="Proteomes" id="UP000054695"/>
    </source>
</evidence>
<keyword evidence="1 2" id="KW-0129">CBS domain</keyword>
<dbReference type="EMBL" id="LNXU01000002">
    <property type="protein sequence ID" value="KTC77406.1"/>
    <property type="molecule type" value="Genomic_DNA"/>
</dbReference>
<evidence type="ECO:0000256" key="2">
    <source>
        <dbReference type="PROSITE-ProRule" id="PRU00703"/>
    </source>
</evidence>
<dbReference type="PANTHER" id="PTHR43080:SF2">
    <property type="entry name" value="CBS DOMAIN-CONTAINING PROTEIN"/>
    <property type="match status" value="1"/>
</dbReference>
<dbReference type="InterPro" id="IPR051257">
    <property type="entry name" value="Diverse_CBS-Domain"/>
</dbReference>
<evidence type="ECO:0000259" key="3">
    <source>
        <dbReference type="PROSITE" id="PS51371"/>
    </source>
</evidence>
<dbReference type="Proteomes" id="UP000054695">
    <property type="component" value="Unassembled WGS sequence"/>
</dbReference>
<accession>A0A0W0S251</accession>
<dbReference type="AlphaFoldDB" id="A0A0W0S251"/>
<dbReference type="SUPFAM" id="SSF54631">
    <property type="entry name" value="CBS-domain pair"/>
    <property type="match status" value="1"/>
</dbReference>
<reference evidence="4 5" key="1">
    <citation type="submission" date="2015-11" db="EMBL/GenBank/DDBJ databases">
        <title>Genomic analysis of 38 Legionella species identifies large and diverse effector repertoires.</title>
        <authorList>
            <person name="Burstein D."/>
            <person name="Amaro F."/>
            <person name="Zusman T."/>
            <person name="Lifshitz Z."/>
            <person name="Cohen O."/>
            <person name="Gilbert J.A."/>
            <person name="Pupko T."/>
            <person name="Shuman H.A."/>
            <person name="Segal G."/>
        </authorList>
    </citation>
    <scope>NUCLEOTIDE SEQUENCE [LARGE SCALE GENOMIC DNA]</scope>
    <source>
        <strain evidence="4 5">WIGA</strain>
    </source>
</reference>
<sequence>MQVKEIMSSKPEFLLTTATITEAAKKMRELDTGFLPIGDKAKDKIVGIVTDRDLVISALANKNPLDTPVKNVMHKDVWYCFESDDVKKAFESMKEKKIRRLIVLNKDKKLSGVVSLGDIALHCDTKLSGEALKKISVH</sequence>
<comment type="caution">
    <text evidence="4">The sequence shown here is derived from an EMBL/GenBank/DDBJ whole genome shotgun (WGS) entry which is preliminary data.</text>
</comment>
<proteinExistence type="predicted"/>
<dbReference type="InterPro" id="IPR000644">
    <property type="entry name" value="CBS_dom"/>
</dbReference>
<dbReference type="Pfam" id="PF00571">
    <property type="entry name" value="CBS"/>
    <property type="match status" value="2"/>
</dbReference>
<dbReference type="Gene3D" id="3.10.580.10">
    <property type="entry name" value="CBS-domain"/>
    <property type="match status" value="1"/>
</dbReference>
<dbReference type="PANTHER" id="PTHR43080">
    <property type="entry name" value="CBS DOMAIN-CONTAINING PROTEIN CBSX3, MITOCHONDRIAL"/>
    <property type="match status" value="1"/>
</dbReference>
<evidence type="ECO:0000256" key="1">
    <source>
        <dbReference type="ARBA" id="ARBA00023122"/>
    </source>
</evidence>
<name>A0A0W0S251_LEGBO</name>
<keyword evidence="5" id="KW-1185">Reference proteome</keyword>
<dbReference type="SMART" id="SM00116">
    <property type="entry name" value="CBS"/>
    <property type="match status" value="2"/>
</dbReference>
<dbReference type="STRING" id="447.Lboz_0359"/>
<dbReference type="PROSITE" id="PS51371">
    <property type="entry name" value="CBS"/>
    <property type="match status" value="2"/>
</dbReference>
<dbReference type="RefSeq" id="WP_058458055.1">
    <property type="nucleotide sequence ID" value="NZ_CAAAIY010000003.1"/>
</dbReference>
<gene>
    <name evidence="4" type="ORF">Lboz_0359</name>
</gene>
<dbReference type="CDD" id="cd04622">
    <property type="entry name" value="CBS_pair_HRP1_like"/>
    <property type="match status" value="1"/>
</dbReference>
<organism evidence="4 5">
    <name type="scientific">Legionella bozemanae</name>
    <name type="common">Fluoribacter bozemanae</name>
    <dbReference type="NCBI Taxonomy" id="447"/>
    <lineage>
        <taxon>Bacteria</taxon>
        <taxon>Pseudomonadati</taxon>
        <taxon>Pseudomonadota</taxon>
        <taxon>Gammaproteobacteria</taxon>
        <taxon>Legionellales</taxon>
        <taxon>Legionellaceae</taxon>
        <taxon>Legionella</taxon>
    </lineage>
</organism>
<dbReference type="InterPro" id="IPR046342">
    <property type="entry name" value="CBS_dom_sf"/>
</dbReference>
<dbReference type="PATRIC" id="fig|447.4.peg.388"/>
<feature type="domain" description="CBS" evidence="3">
    <location>
        <begin position="7"/>
        <end position="67"/>
    </location>
</feature>
<evidence type="ECO:0000313" key="4">
    <source>
        <dbReference type="EMBL" id="KTC77406.1"/>
    </source>
</evidence>